<comment type="subcellular location">
    <subcellularLocation>
        <location evidence="1">Membrane</location>
    </subcellularLocation>
</comment>
<keyword evidence="4" id="KW-1185">Reference proteome</keyword>
<keyword evidence="2" id="KW-0472">Membrane</keyword>
<sequence length="190" mass="20373">MTVTEVPPKKRVPRDKETRPFHQRLRMGGLGVPVALVLVICLLAQGATSWADRRNENSPAANRVLLDKAATDKAVAEVSSAITRILTYTYTDPAATQRAADRLLTGKAHTQYRQLFGQVIQLAPAQKLALTTRVVKAGAIKLTGDTAVVLVFLDQDTTRAGRKSGSTATAQLVVTARNSGGWRISDLAAA</sequence>
<reference evidence="4" key="1">
    <citation type="journal article" date="2019" name="Int. J. Syst. Evol. Microbiol.">
        <title>The Global Catalogue of Microorganisms (GCM) 10K type strain sequencing project: providing services to taxonomists for standard genome sequencing and annotation.</title>
        <authorList>
            <consortium name="The Broad Institute Genomics Platform"/>
            <consortium name="The Broad Institute Genome Sequencing Center for Infectious Disease"/>
            <person name="Wu L."/>
            <person name="Ma J."/>
        </authorList>
    </citation>
    <scope>NUCLEOTIDE SEQUENCE [LARGE SCALE GENOMIC DNA]</scope>
    <source>
        <strain evidence="4">JCM 6833</strain>
    </source>
</reference>
<proteinExistence type="predicted"/>
<protein>
    <recommendedName>
        <fullName evidence="5">Mce-associated membrane protein</fullName>
    </recommendedName>
</protein>
<dbReference type="Proteomes" id="UP001501509">
    <property type="component" value="Unassembled WGS sequence"/>
</dbReference>
<gene>
    <name evidence="3" type="ORF">GCM10010411_34680</name>
</gene>
<evidence type="ECO:0000256" key="2">
    <source>
        <dbReference type="ARBA" id="ARBA00023136"/>
    </source>
</evidence>
<dbReference type="PANTHER" id="PTHR37042:SF4">
    <property type="entry name" value="OUTER MEMBRANE PROTEIN RV1973"/>
    <property type="match status" value="1"/>
</dbReference>
<dbReference type="EMBL" id="BAAATD010000004">
    <property type="protein sequence ID" value="GAA2598215.1"/>
    <property type="molecule type" value="Genomic_DNA"/>
</dbReference>
<evidence type="ECO:0000313" key="3">
    <source>
        <dbReference type="EMBL" id="GAA2598215.1"/>
    </source>
</evidence>
<name>A0ABP6C235_9ACTN</name>
<organism evidence="3 4">
    <name type="scientific">Actinomadura fulvescens</name>
    <dbReference type="NCBI Taxonomy" id="46160"/>
    <lineage>
        <taxon>Bacteria</taxon>
        <taxon>Bacillati</taxon>
        <taxon>Actinomycetota</taxon>
        <taxon>Actinomycetes</taxon>
        <taxon>Streptosporangiales</taxon>
        <taxon>Thermomonosporaceae</taxon>
        <taxon>Actinomadura</taxon>
    </lineage>
</organism>
<accession>A0ABP6C235</accession>
<comment type="caution">
    <text evidence="3">The sequence shown here is derived from an EMBL/GenBank/DDBJ whole genome shotgun (WGS) entry which is preliminary data.</text>
</comment>
<dbReference type="RefSeq" id="WP_344542046.1">
    <property type="nucleotide sequence ID" value="NZ_BAAATD010000004.1"/>
</dbReference>
<dbReference type="PANTHER" id="PTHR37042">
    <property type="entry name" value="OUTER MEMBRANE PROTEIN RV1973"/>
    <property type="match status" value="1"/>
</dbReference>
<evidence type="ECO:0000313" key="4">
    <source>
        <dbReference type="Proteomes" id="UP001501509"/>
    </source>
</evidence>
<evidence type="ECO:0008006" key="5">
    <source>
        <dbReference type="Google" id="ProtNLM"/>
    </source>
</evidence>
<evidence type="ECO:0000256" key="1">
    <source>
        <dbReference type="ARBA" id="ARBA00004370"/>
    </source>
</evidence>